<feature type="region of interest" description="Disordered" evidence="1">
    <location>
        <begin position="263"/>
        <end position="287"/>
    </location>
</feature>
<evidence type="ECO:0000256" key="1">
    <source>
        <dbReference type="SAM" id="MobiDB-lite"/>
    </source>
</evidence>
<keyword evidence="3" id="KW-1185">Reference proteome</keyword>
<dbReference type="EMBL" id="JAPZBU010000005">
    <property type="protein sequence ID" value="KAJ5404035.1"/>
    <property type="molecule type" value="Genomic_DNA"/>
</dbReference>
<dbReference type="AlphaFoldDB" id="A0A9X0BBT3"/>
<feature type="compositionally biased region" description="Polar residues" evidence="1">
    <location>
        <begin position="271"/>
        <end position="287"/>
    </location>
</feature>
<reference evidence="2" key="2">
    <citation type="journal article" date="2023" name="IMA Fungus">
        <title>Comparative genomic study of the Penicillium genus elucidates a diverse pangenome and 15 lateral gene transfer events.</title>
        <authorList>
            <person name="Petersen C."/>
            <person name="Sorensen T."/>
            <person name="Nielsen M.R."/>
            <person name="Sondergaard T.E."/>
            <person name="Sorensen J.L."/>
            <person name="Fitzpatrick D.A."/>
            <person name="Frisvad J.C."/>
            <person name="Nielsen K.L."/>
        </authorList>
    </citation>
    <scope>NUCLEOTIDE SEQUENCE</scope>
    <source>
        <strain evidence="2">IBT 29677</strain>
    </source>
</reference>
<evidence type="ECO:0000313" key="2">
    <source>
        <dbReference type="EMBL" id="KAJ5404035.1"/>
    </source>
</evidence>
<name>A0A9X0BBT3_9EURO</name>
<accession>A0A9X0BBT3</accession>
<dbReference type="GeneID" id="81367523"/>
<proteinExistence type="predicted"/>
<evidence type="ECO:0000313" key="3">
    <source>
        <dbReference type="Proteomes" id="UP001147747"/>
    </source>
</evidence>
<dbReference type="RefSeq" id="XP_056491277.1">
    <property type="nucleotide sequence ID" value="XM_056628543.1"/>
</dbReference>
<dbReference type="Proteomes" id="UP001147747">
    <property type="component" value="Unassembled WGS sequence"/>
</dbReference>
<protein>
    <submittedName>
        <fullName evidence="2">Uncharacterized protein</fullName>
    </submittedName>
</protein>
<reference evidence="2" key="1">
    <citation type="submission" date="2022-12" db="EMBL/GenBank/DDBJ databases">
        <authorList>
            <person name="Petersen C."/>
        </authorList>
    </citation>
    <scope>NUCLEOTIDE SEQUENCE</scope>
    <source>
        <strain evidence="2">IBT 29677</strain>
    </source>
</reference>
<sequence>MANDPRVKDDCHVYYELQEAALLETDNEGDVPPTIDQNRSGELDPAEYAFLESAVQSIVASFLDNSFEQRDDENDGHYEVLLQAYDLAIAWAQKKSLPNADQARTKRIIKAKGGQRSYFVVQRKVEGKYRYEIAKANEVKVALEDWQAEPDRWVVDETEKGEKFQPKQAGVFQEYWFAAYMTPPARIVGTTPRSPTTLSVAVSDKGPQVLIFGDLASWIGQEKAESFVEKSCKSQGVPTPWTVMSQTVIVNDPRCHNPIQTRRQKREVTTLPEQESTGSPKLQSINPSSLGSIQRIIDEAMKRTLEPVITGQHEFQKQLLEMMIRIEKLEDRLPGAPTVDLSNQT</sequence>
<gene>
    <name evidence="2" type="ORF">N7509_003906</name>
</gene>
<dbReference type="OrthoDB" id="4371639at2759"/>
<comment type="caution">
    <text evidence="2">The sequence shown here is derived from an EMBL/GenBank/DDBJ whole genome shotgun (WGS) entry which is preliminary data.</text>
</comment>
<organism evidence="2 3">
    <name type="scientific">Penicillium cosmopolitanum</name>
    <dbReference type="NCBI Taxonomy" id="1131564"/>
    <lineage>
        <taxon>Eukaryota</taxon>
        <taxon>Fungi</taxon>
        <taxon>Dikarya</taxon>
        <taxon>Ascomycota</taxon>
        <taxon>Pezizomycotina</taxon>
        <taxon>Eurotiomycetes</taxon>
        <taxon>Eurotiomycetidae</taxon>
        <taxon>Eurotiales</taxon>
        <taxon>Aspergillaceae</taxon>
        <taxon>Penicillium</taxon>
    </lineage>
</organism>